<evidence type="ECO:0000313" key="3">
    <source>
        <dbReference type="Proteomes" id="UP001176941"/>
    </source>
</evidence>
<dbReference type="EMBL" id="OX459957">
    <property type="protein sequence ID" value="CAI9163158.1"/>
    <property type="molecule type" value="Genomic_DNA"/>
</dbReference>
<evidence type="ECO:0000256" key="1">
    <source>
        <dbReference type="SAM" id="MobiDB-lite"/>
    </source>
</evidence>
<feature type="region of interest" description="Disordered" evidence="1">
    <location>
        <begin position="1"/>
        <end position="112"/>
    </location>
</feature>
<feature type="compositionally biased region" description="Basic and acidic residues" evidence="1">
    <location>
        <begin position="35"/>
        <end position="45"/>
    </location>
</feature>
<keyword evidence="3" id="KW-1185">Reference proteome</keyword>
<proteinExistence type="predicted"/>
<feature type="compositionally biased region" description="Low complexity" evidence="1">
    <location>
        <begin position="1"/>
        <end position="10"/>
    </location>
</feature>
<organism evidence="2 3">
    <name type="scientific">Rangifer tarandus platyrhynchus</name>
    <name type="common">Svalbard reindeer</name>
    <dbReference type="NCBI Taxonomy" id="3082113"/>
    <lineage>
        <taxon>Eukaryota</taxon>
        <taxon>Metazoa</taxon>
        <taxon>Chordata</taxon>
        <taxon>Craniata</taxon>
        <taxon>Vertebrata</taxon>
        <taxon>Euteleostomi</taxon>
        <taxon>Mammalia</taxon>
        <taxon>Eutheria</taxon>
        <taxon>Laurasiatheria</taxon>
        <taxon>Artiodactyla</taxon>
        <taxon>Ruminantia</taxon>
        <taxon>Pecora</taxon>
        <taxon>Cervidae</taxon>
        <taxon>Odocoileinae</taxon>
        <taxon>Rangifer</taxon>
    </lineage>
</organism>
<accession>A0ABN8YRW0</accession>
<gene>
    <name evidence="2" type="ORF">MRATA1EN1_LOCUS12120</name>
</gene>
<feature type="compositionally biased region" description="Basic residues" evidence="1">
    <location>
        <begin position="11"/>
        <end position="25"/>
    </location>
</feature>
<dbReference type="Proteomes" id="UP001176941">
    <property type="component" value="Chromosome 21"/>
</dbReference>
<evidence type="ECO:0000313" key="2">
    <source>
        <dbReference type="EMBL" id="CAI9163158.1"/>
    </source>
</evidence>
<reference evidence="2" key="1">
    <citation type="submission" date="2023-04" db="EMBL/GenBank/DDBJ databases">
        <authorList>
            <consortium name="ELIXIR-Norway"/>
        </authorList>
    </citation>
    <scope>NUCLEOTIDE SEQUENCE [LARGE SCALE GENOMIC DNA]</scope>
</reference>
<name>A0ABN8YRW0_RANTA</name>
<protein>
    <submittedName>
        <fullName evidence="2">Uncharacterized protein</fullName>
    </submittedName>
</protein>
<feature type="compositionally biased region" description="Basic and acidic residues" evidence="1">
    <location>
        <begin position="64"/>
        <end position="83"/>
    </location>
</feature>
<sequence>MINEARAASGTRRRRRPRGARRAGRTARTPSQRPGKGEDAKDSGRRAQSKARTPLSALCAASMRAERSQAKERPQHQGLREDPLLATARPSLRIPGPSASVPTVPSPAPQTY</sequence>